<evidence type="ECO:0000259" key="5">
    <source>
        <dbReference type="PROSITE" id="PS50931"/>
    </source>
</evidence>
<dbReference type="SUPFAM" id="SSF53850">
    <property type="entry name" value="Periplasmic binding protein-like II"/>
    <property type="match status" value="1"/>
</dbReference>
<evidence type="ECO:0000256" key="1">
    <source>
        <dbReference type="ARBA" id="ARBA00009437"/>
    </source>
</evidence>
<dbReference type="Proteomes" id="UP000461670">
    <property type="component" value="Unassembled WGS sequence"/>
</dbReference>
<feature type="domain" description="HTH lysR-type" evidence="5">
    <location>
        <begin position="7"/>
        <end position="64"/>
    </location>
</feature>
<dbReference type="EMBL" id="WNDQ01000006">
    <property type="protein sequence ID" value="KAF1023221.1"/>
    <property type="molecule type" value="Genomic_DNA"/>
</dbReference>
<accession>A0A7V8JRT9</accession>
<dbReference type="PROSITE" id="PS50931">
    <property type="entry name" value="HTH_LYSR"/>
    <property type="match status" value="1"/>
</dbReference>
<comment type="similarity">
    <text evidence="1">Belongs to the LysR transcriptional regulatory family.</text>
</comment>
<evidence type="ECO:0000313" key="7">
    <source>
        <dbReference type="Proteomes" id="UP000461670"/>
    </source>
</evidence>
<dbReference type="InterPro" id="IPR000847">
    <property type="entry name" value="LysR_HTH_N"/>
</dbReference>
<evidence type="ECO:0000256" key="2">
    <source>
        <dbReference type="ARBA" id="ARBA00023015"/>
    </source>
</evidence>
<evidence type="ECO:0000256" key="3">
    <source>
        <dbReference type="ARBA" id="ARBA00023125"/>
    </source>
</evidence>
<evidence type="ECO:0000313" key="6">
    <source>
        <dbReference type="EMBL" id="KAF1023221.1"/>
    </source>
</evidence>
<organism evidence="6 7">
    <name type="scientific">Paracidovorax wautersii</name>
    <dbReference type="NCBI Taxonomy" id="1177982"/>
    <lineage>
        <taxon>Bacteria</taxon>
        <taxon>Pseudomonadati</taxon>
        <taxon>Pseudomonadota</taxon>
        <taxon>Betaproteobacteria</taxon>
        <taxon>Burkholderiales</taxon>
        <taxon>Comamonadaceae</taxon>
        <taxon>Paracidovorax</taxon>
    </lineage>
</organism>
<dbReference type="PANTHER" id="PTHR30419:SF2">
    <property type="entry name" value="LYSR FAMILY TRANSCRIPTIONAL REGULATOR"/>
    <property type="match status" value="1"/>
</dbReference>
<dbReference type="CDD" id="cd08421">
    <property type="entry name" value="PBP2_LTTR_like_1"/>
    <property type="match status" value="1"/>
</dbReference>
<reference evidence="7" key="1">
    <citation type="journal article" date="2020" name="MBio">
        <title>Horizontal gene transfer to a defensive symbiont with a reduced genome amongst a multipartite beetle microbiome.</title>
        <authorList>
            <person name="Waterworth S.C."/>
            <person name="Florez L.V."/>
            <person name="Rees E.R."/>
            <person name="Hertweck C."/>
            <person name="Kaltenpoth M."/>
            <person name="Kwan J.C."/>
        </authorList>
    </citation>
    <scope>NUCLEOTIDE SEQUENCE [LARGE SCALE GENOMIC DNA]</scope>
</reference>
<evidence type="ECO:0000256" key="4">
    <source>
        <dbReference type="ARBA" id="ARBA00023163"/>
    </source>
</evidence>
<keyword evidence="3" id="KW-0238">DNA-binding</keyword>
<dbReference type="Pfam" id="PF00126">
    <property type="entry name" value="HTH_1"/>
    <property type="match status" value="1"/>
</dbReference>
<dbReference type="Gene3D" id="3.40.190.290">
    <property type="match status" value="1"/>
</dbReference>
<sequence>MINLHRFDLVSLRLYLSVVEAGSLTAGAAHHGISLAAASKRMAELEQHCATTLLLRGKRGVTPTPAGQSLYRHALDVVARLEQLALSMDDFRSGAAGQLRLWANTSAFAGFLPRLLGAYLAAHPGVVIDLEDALSEDAARAVSSGTAELAVVGENTPLEGLQSLVCDVDELVLVAPPGHPVAAQSTVALAQALDHDLVGLARSTSLMRRVAAEAESVSRPLKLRIQVRSFDALCHMVAEDLGIAILPRAAALPHVVARGLRLLPITGMRTQRRLLLVMRERARLSAPAQALVVMVEARWN</sequence>
<protein>
    <submittedName>
        <fullName evidence="6">HTH-type transcriptional activator CmpR</fullName>
    </submittedName>
</protein>
<dbReference type="Pfam" id="PF03466">
    <property type="entry name" value="LysR_substrate"/>
    <property type="match status" value="1"/>
</dbReference>
<dbReference type="Gene3D" id="1.10.10.10">
    <property type="entry name" value="Winged helix-like DNA-binding domain superfamily/Winged helix DNA-binding domain"/>
    <property type="match status" value="1"/>
</dbReference>
<dbReference type="InterPro" id="IPR036388">
    <property type="entry name" value="WH-like_DNA-bd_sf"/>
</dbReference>
<dbReference type="AlphaFoldDB" id="A0A7V8JRT9"/>
<dbReference type="GO" id="GO:0003677">
    <property type="term" value="F:DNA binding"/>
    <property type="evidence" value="ECO:0007669"/>
    <property type="project" value="UniProtKB-KW"/>
</dbReference>
<dbReference type="PANTHER" id="PTHR30419">
    <property type="entry name" value="HTH-TYPE TRANSCRIPTIONAL REGULATOR YBHD"/>
    <property type="match status" value="1"/>
</dbReference>
<comment type="caution">
    <text evidence="6">The sequence shown here is derived from an EMBL/GenBank/DDBJ whole genome shotgun (WGS) entry which is preliminary data.</text>
</comment>
<dbReference type="InterPro" id="IPR036390">
    <property type="entry name" value="WH_DNA-bd_sf"/>
</dbReference>
<dbReference type="GO" id="GO:0005829">
    <property type="term" value="C:cytosol"/>
    <property type="evidence" value="ECO:0007669"/>
    <property type="project" value="TreeGrafter"/>
</dbReference>
<proteinExistence type="inferred from homology"/>
<dbReference type="InterPro" id="IPR050950">
    <property type="entry name" value="HTH-type_LysR_regulators"/>
</dbReference>
<dbReference type="SUPFAM" id="SSF46785">
    <property type="entry name" value="Winged helix' DNA-binding domain"/>
    <property type="match status" value="1"/>
</dbReference>
<gene>
    <name evidence="6" type="primary">cmpR_2</name>
    <name evidence="6" type="ORF">GAK30_00674</name>
</gene>
<dbReference type="GO" id="GO:0003700">
    <property type="term" value="F:DNA-binding transcription factor activity"/>
    <property type="evidence" value="ECO:0007669"/>
    <property type="project" value="InterPro"/>
</dbReference>
<name>A0A7V8JRT9_9BURK</name>
<keyword evidence="4" id="KW-0804">Transcription</keyword>
<dbReference type="InterPro" id="IPR005119">
    <property type="entry name" value="LysR_subst-bd"/>
</dbReference>
<keyword evidence="2" id="KW-0805">Transcription regulation</keyword>